<evidence type="ECO:0000256" key="8">
    <source>
        <dbReference type="SAM" id="MobiDB-lite"/>
    </source>
</evidence>
<feature type="compositionally biased region" description="Basic and acidic residues" evidence="8">
    <location>
        <begin position="12"/>
        <end position="22"/>
    </location>
</feature>
<accession>A0A1X4L8W6</accession>
<evidence type="ECO:0000256" key="6">
    <source>
        <dbReference type="ARBA" id="ARBA00022989"/>
    </source>
</evidence>
<comment type="subcellular location">
    <subcellularLocation>
        <location evidence="1">Cell membrane</location>
        <topology evidence="1">Multi-pass membrane protein</topology>
    </subcellularLocation>
</comment>
<feature type="transmembrane region" description="Helical" evidence="9">
    <location>
        <begin position="61"/>
        <end position="79"/>
    </location>
</feature>
<evidence type="ECO:0000256" key="9">
    <source>
        <dbReference type="SAM" id="Phobius"/>
    </source>
</evidence>
<dbReference type="GO" id="GO:0005886">
    <property type="term" value="C:plasma membrane"/>
    <property type="evidence" value="ECO:0007669"/>
    <property type="project" value="UniProtKB-SubCell"/>
</dbReference>
<sequence>MTSDIPTPEESAPDRVTPRTEHAGSFTEATDVFEAMSPHDDHARIDRSEVIAHGVKVLSTWCIRILIIAATAFATWYLLKQVWRGVLPVILALIVCTVLWPPTIWMRRKGIPSGIAALISILASFGFFGFLIWIIAPDVGRQSQTLYFQAFEGIQKIQLWLQGPPLSLDSEELNDRINAAAGWFQSKSGTIAGEIFSGLGVATSVLVTLGVVLVLTFFFLKDGEKFLPWVRGIVGKRAGWHLTELLARSWITLCGFVRAQALVSLVDAIAIGGGLLLLGVPMALALAVLTFIAGFIPIVGAFVAGTLAVLVALVSLGFTKAVITLIIVLAVQQLEGNVLSPILQSRAMNLHPVVVLVSVTLGGSLFGIVGAFLAVPTAAMIAVLFRYLQDMTALRAGEKTADDIKFVTRAGSITGKFGEQKNQELIAAKLKSQEKQASPPPRESDTQPDVDHLLVVQGIKAKISDLTHLFHKP</sequence>
<dbReference type="Pfam" id="PF01594">
    <property type="entry name" value="AI-2E_transport"/>
    <property type="match status" value="1"/>
</dbReference>
<dbReference type="AlphaFoldDB" id="A0A1X4L8W6"/>
<name>A0A1X4L8W6_CORDP</name>
<protein>
    <submittedName>
        <fullName evidence="10">AI-2E family transporter</fullName>
    </submittedName>
</protein>
<evidence type="ECO:0000256" key="1">
    <source>
        <dbReference type="ARBA" id="ARBA00004651"/>
    </source>
</evidence>
<evidence type="ECO:0000256" key="3">
    <source>
        <dbReference type="ARBA" id="ARBA00022448"/>
    </source>
</evidence>
<organism evidence="10 11">
    <name type="scientific">Corynebacterium diphtheriae</name>
    <dbReference type="NCBI Taxonomy" id="1717"/>
    <lineage>
        <taxon>Bacteria</taxon>
        <taxon>Bacillati</taxon>
        <taxon>Actinomycetota</taxon>
        <taxon>Actinomycetes</taxon>
        <taxon>Mycobacteriales</taxon>
        <taxon>Corynebacteriaceae</taxon>
        <taxon>Corynebacterium</taxon>
    </lineage>
</organism>
<keyword evidence="4" id="KW-1003">Cell membrane</keyword>
<comment type="similarity">
    <text evidence="2">Belongs to the autoinducer-2 exporter (AI-2E) (TC 2.A.86) family.</text>
</comment>
<comment type="caution">
    <text evidence="10">The sequence shown here is derived from an EMBL/GenBank/DDBJ whole genome shotgun (WGS) entry which is preliminary data.</text>
</comment>
<dbReference type="PANTHER" id="PTHR21716">
    <property type="entry name" value="TRANSMEMBRANE PROTEIN"/>
    <property type="match status" value="1"/>
</dbReference>
<reference evidence="10 11" key="1">
    <citation type="submission" date="2020-02" db="EMBL/GenBank/DDBJ databases">
        <authorList>
            <person name="Brisse S."/>
        </authorList>
    </citation>
    <scope>NUCLEOTIDE SEQUENCE [LARGE SCALE GENOMIC DNA]</scope>
    <source>
        <strain evidence="10">CIP107547</strain>
    </source>
</reference>
<evidence type="ECO:0000313" key="11">
    <source>
        <dbReference type="Proteomes" id="UP000480222"/>
    </source>
</evidence>
<evidence type="ECO:0000313" key="10">
    <source>
        <dbReference type="EMBL" id="CAB0598511.1"/>
    </source>
</evidence>
<dbReference type="OMA" id="LNPIWIF"/>
<dbReference type="RefSeq" id="WP_014306734.1">
    <property type="nucleotide sequence ID" value="NZ_CAJDXW010000005.1"/>
</dbReference>
<feature type="transmembrane region" description="Helical" evidence="9">
    <location>
        <begin position="269"/>
        <end position="295"/>
    </location>
</feature>
<dbReference type="PANTHER" id="PTHR21716:SF53">
    <property type="entry name" value="PERMEASE PERM-RELATED"/>
    <property type="match status" value="1"/>
</dbReference>
<feature type="transmembrane region" description="Helical" evidence="9">
    <location>
        <begin position="115"/>
        <end position="136"/>
    </location>
</feature>
<dbReference type="Proteomes" id="UP000480222">
    <property type="component" value="Unassembled WGS sequence"/>
</dbReference>
<evidence type="ECO:0000256" key="4">
    <source>
        <dbReference type="ARBA" id="ARBA00022475"/>
    </source>
</evidence>
<keyword evidence="7 9" id="KW-0472">Membrane</keyword>
<feature type="transmembrane region" description="Helical" evidence="9">
    <location>
        <begin position="307"/>
        <end position="332"/>
    </location>
</feature>
<keyword evidence="3" id="KW-0813">Transport</keyword>
<evidence type="ECO:0000256" key="2">
    <source>
        <dbReference type="ARBA" id="ARBA00009773"/>
    </source>
</evidence>
<proteinExistence type="inferred from homology"/>
<keyword evidence="5 9" id="KW-0812">Transmembrane</keyword>
<feature type="transmembrane region" description="Helical" evidence="9">
    <location>
        <begin position="85"/>
        <end position="103"/>
    </location>
</feature>
<feature type="transmembrane region" description="Helical" evidence="9">
    <location>
        <begin position="195"/>
        <end position="220"/>
    </location>
</feature>
<dbReference type="EMBL" id="CADDAV010000014">
    <property type="protein sequence ID" value="CAB0598511.1"/>
    <property type="molecule type" value="Genomic_DNA"/>
</dbReference>
<keyword evidence="6 9" id="KW-1133">Transmembrane helix</keyword>
<evidence type="ECO:0000256" key="7">
    <source>
        <dbReference type="ARBA" id="ARBA00023136"/>
    </source>
</evidence>
<feature type="transmembrane region" description="Helical" evidence="9">
    <location>
        <begin position="352"/>
        <end position="385"/>
    </location>
</feature>
<evidence type="ECO:0000256" key="5">
    <source>
        <dbReference type="ARBA" id="ARBA00022692"/>
    </source>
</evidence>
<gene>
    <name evidence="10" type="ORF">CIP107547_01127</name>
</gene>
<feature type="region of interest" description="Disordered" evidence="8">
    <location>
        <begin position="1"/>
        <end position="22"/>
    </location>
</feature>
<dbReference type="GO" id="GO:0055085">
    <property type="term" value="P:transmembrane transport"/>
    <property type="evidence" value="ECO:0007669"/>
    <property type="project" value="TreeGrafter"/>
</dbReference>
<dbReference type="InterPro" id="IPR002549">
    <property type="entry name" value="AI-2E-like"/>
</dbReference>